<sequence>MKKRLWRALRKSFPMTLRWFMAMIFLLYGGVKLVFGQFGHIPLNEITQVAAQKGGIRHHLGFFWLFPPL</sequence>
<accession>A0AA46ADL1</accession>
<gene>
    <name evidence="1" type="ORF">SAMN06265361_101680</name>
</gene>
<name>A0AA46ADL1_9BACL</name>
<evidence type="ECO:0000313" key="1">
    <source>
        <dbReference type="EMBL" id="SMP06191.1"/>
    </source>
</evidence>
<proteinExistence type="predicted"/>
<dbReference type="AlphaFoldDB" id="A0AA46ADL1"/>
<organism evidence="1 2">
    <name type="scientific">Laceyella tengchongensis</name>
    <dbReference type="NCBI Taxonomy" id="574699"/>
    <lineage>
        <taxon>Bacteria</taxon>
        <taxon>Bacillati</taxon>
        <taxon>Bacillota</taxon>
        <taxon>Bacilli</taxon>
        <taxon>Bacillales</taxon>
        <taxon>Thermoactinomycetaceae</taxon>
        <taxon>Laceyella</taxon>
    </lineage>
</organism>
<keyword evidence="2" id="KW-1185">Reference proteome</keyword>
<dbReference type="Proteomes" id="UP001157946">
    <property type="component" value="Unassembled WGS sequence"/>
</dbReference>
<dbReference type="EMBL" id="FXTU01000001">
    <property type="protein sequence ID" value="SMP06191.1"/>
    <property type="molecule type" value="Genomic_DNA"/>
</dbReference>
<protein>
    <submittedName>
        <fullName evidence="1">Uncharacterized protein</fullName>
    </submittedName>
</protein>
<comment type="caution">
    <text evidence="1">The sequence shown here is derived from an EMBL/GenBank/DDBJ whole genome shotgun (WGS) entry which is preliminary data.</text>
</comment>
<evidence type="ECO:0000313" key="2">
    <source>
        <dbReference type="Proteomes" id="UP001157946"/>
    </source>
</evidence>
<reference evidence="1" key="1">
    <citation type="submission" date="2017-05" db="EMBL/GenBank/DDBJ databases">
        <authorList>
            <person name="Varghese N."/>
            <person name="Submissions S."/>
        </authorList>
    </citation>
    <scope>NUCLEOTIDE SEQUENCE</scope>
    <source>
        <strain evidence="1">DSM 45262</strain>
    </source>
</reference>